<evidence type="ECO:0000256" key="9">
    <source>
        <dbReference type="ARBA" id="ARBA00023136"/>
    </source>
</evidence>
<keyword evidence="4 15" id="KW-0812">Transmembrane</keyword>
<accession>A0A9W9ZPW0</accession>
<evidence type="ECO:0000256" key="12">
    <source>
        <dbReference type="PROSITE-ProRule" id="PRU00023"/>
    </source>
</evidence>
<dbReference type="GO" id="GO:0005216">
    <property type="term" value="F:monoatomic ion channel activity"/>
    <property type="evidence" value="ECO:0007669"/>
    <property type="project" value="InterPro"/>
</dbReference>
<evidence type="ECO:0000256" key="5">
    <source>
        <dbReference type="ARBA" id="ARBA00022737"/>
    </source>
</evidence>
<evidence type="ECO:0000256" key="7">
    <source>
        <dbReference type="ARBA" id="ARBA00023043"/>
    </source>
</evidence>
<dbReference type="Gene3D" id="1.25.40.20">
    <property type="entry name" value="Ankyrin repeat-containing domain"/>
    <property type="match status" value="5"/>
</dbReference>
<feature type="transmembrane region" description="Helical" evidence="15">
    <location>
        <begin position="717"/>
        <end position="738"/>
    </location>
</feature>
<keyword evidence="5" id="KW-0677">Repeat</keyword>
<feature type="repeat" description="ANK" evidence="12">
    <location>
        <begin position="321"/>
        <end position="353"/>
    </location>
</feature>
<dbReference type="InterPro" id="IPR052076">
    <property type="entry name" value="TRP_cation_channel"/>
</dbReference>
<feature type="repeat" description="ANK" evidence="12">
    <location>
        <begin position="212"/>
        <end position="244"/>
    </location>
</feature>
<keyword evidence="18" id="KW-1185">Reference proteome</keyword>
<feature type="transmembrane region" description="Helical" evidence="15">
    <location>
        <begin position="819"/>
        <end position="842"/>
    </location>
</feature>
<keyword evidence="11" id="KW-0407">Ion channel</keyword>
<dbReference type="PROSITE" id="PS50088">
    <property type="entry name" value="ANK_REPEAT"/>
    <property type="match status" value="11"/>
</dbReference>
<feature type="compositionally biased region" description="Basic and acidic residues" evidence="14">
    <location>
        <begin position="746"/>
        <end position="756"/>
    </location>
</feature>
<dbReference type="PANTHER" id="PTHR47143:SF1">
    <property type="entry name" value="ION_TRANS DOMAIN-CONTAINING PROTEIN"/>
    <property type="match status" value="1"/>
</dbReference>
<dbReference type="InterPro" id="IPR002110">
    <property type="entry name" value="Ankyrin_rpt"/>
</dbReference>
<feature type="repeat" description="ANK" evidence="12">
    <location>
        <begin position="456"/>
        <end position="488"/>
    </location>
</feature>
<dbReference type="Proteomes" id="UP001163046">
    <property type="component" value="Unassembled WGS sequence"/>
</dbReference>
<dbReference type="OrthoDB" id="1661883at2759"/>
<keyword evidence="10" id="KW-0325">Glycoprotein</keyword>
<keyword evidence="9 15" id="KW-0472">Membrane</keyword>
<feature type="domain" description="Ion transport" evidence="16">
    <location>
        <begin position="780"/>
        <end position="999"/>
    </location>
</feature>
<evidence type="ECO:0000256" key="15">
    <source>
        <dbReference type="SAM" id="Phobius"/>
    </source>
</evidence>
<feature type="transmembrane region" description="Helical" evidence="15">
    <location>
        <begin position="854"/>
        <end position="874"/>
    </location>
</feature>
<dbReference type="SMART" id="SM00248">
    <property type="entry name" value="ANK"/>
    <property type="match status" value="15"/>
</dbReference>
<proteinExistence type="predicted"/>
<feature type="repeat" description="ANK" evidence="12">
    <location>
        <begin position="112"/>
        <end position="144"/>
    </location>
</feature>
<feature type="repeat" description="ANK" evidence="12">
    <location>
        <begin position="179"/>
        <end position="211"/>
    </location>
</feature>
<evidence type="ECO:0000256" key="1">
    <source>
        <dbReference type="ARBA" id="ARBA00004141"/>
    </source>
</evidence>
<dbReference type="AlphaFoldDB" id="A0A9W9ZPW0"/>
<keyword evidence="2" id="KW-0813">Transport</keyword>
<evidence type="ECO:0000256" key="10">
    <source>
        <dbReference type="ARBA" id="ARBA00023180"/>
    </source>
</evidence>
<evidence type="ECO:0000256" key="3">
    <source>
        <dbReference type="ARBA" id="ARBA00022606"/>
    </source>
</evidence>
<name>A0A9W9ZPW0_9CNID</name>
<feature type="coiled-coil region" evidence="13">
    <location>
        <begin position="83"/>
        <end position="110"/>
    </location>
</feature>
<feature type="repeat" description="ANK" evidence="12">
    <location>
        <begin position="145"/>
        <end position="168"/>
    </location>
</feature>
<evidence type="ECO:0000313" key="17">
    <source>
        <dbReference type="EMBL" id="KAJ7385762.1"/>
    </source>
</evidence>
<dbReference type="SUPFAM" id="SSF48403">
    <property type="entry name" value="Ankyrin repeat"/>
    <property type="match status" value="2"/>
</dbReference>
<organism evidence="17 18">
    <name type="scientific">Desmophyllum pertusum</name>
    <dbReference type="NCBI Taxonomy" id="174260"/>
    <lineage>
        <taxon>Eukaryota</taxon>
        <taxon>Metazoa</taxon>
        <taxon>Cnidaria</taxon>
        <taxon>Anthozoa</taxon>
        <taxon>Hexacorallia</taxon>
        <taxon>Scleractinia</taxon>
        <taxon>Caryophylliina</taxon>
        <taxon>Caryophylliidae</taxon>
        <taxon>Desmophyllum</taxon>
    </lineage>
</organism>
<feature type="region of interest" description="Disordered" evidence="14">
    <location>
        <begin position="1"/>
        <end position="33"/>
    </location>
</feature>
<evidence type="ECO:0000256" key="6">
    <source>
        <dbReference type="ARBA" id="ARBA00022989"/>
    </source>
</evidence>
<protein>
    <submittedName>
        <fullName evidence="17">Transient receptor putative cation channel sub A member 1</fullName>
    </submittedName>
</protein>
<dbReference type="PRINTS" id="PR01415">
    <property type="entry name" value="ANKYRIN"/>
</dbReference>
<evidence type="ECO:0000256" key="8">
    <source>
        <dbReference type="ARBA" id="ARBA00023065"/>
    </source>
</evidence>
<evidence type="ECO:0000256" key="14">
    <source>
        <dbReference type="SAM" id="MobiDB-lite"/>
    </source>
</evidence>
<comment type="subcellular location">
    <subcellularLocation>
        <location evidence="1">Membrane</location>
        <topology evidence="1">Multi-pass membrane protein</topology>
    </subcellularLocation>
</comment>
<keyword evidence="8" id="KW-0406">Ion transport</keyword>
<dbReference type="Pfam" id="PF12796">
    <property type="entry name" value="Ank_2"/>
    <property type="match status" value="3"/>
</dbReference>
<feature type="repeat" description="ANK" evidence="12">
    <location>
        <begin position="354"/>
        <end position="386"/>
    </location>
</feature>
<evidence type="ECO:0000256" key="4">
    <source>
        <dbReference type="ARBA" id="ARBA00022692"/>
    </source>
</evidence>
<feature type="repeat" description="ANK" evidence="12">
    <location>
        <begin position="489"/>
        <end position="521"/>
    </location>
</feature>
<keyword evidence="13" id="KW-0175">Coiled coil</keyword>
<sequence>MRKAKQGNVIMDEDTAQPKRRDTGCSPFRFRKGEKDADGKYEVPLVDFTPETKPPPTFVYEDRALETSDIATPLSPNTLKLFEAIREDEMEQVEEELANLTDRNEMDRADRHGFALIHVAARFNGLSTVGVLLQRGADPSAKGKKGSTPLHFAARRGNDAVVKILLERPSVHVDVEDSSGKTALHLACNEGHGEVCQLLLNYGADIQAVSADKTTPLHNAIINGHSQVARMILNRAADRDVDTNKRELVGNEDLQCSTVLHMAAWNNDVKTAELCLDNGSDVNTRKCNESTALHIAATKGNLEMAELLISRGAGVNMKDGDSKTPIHRAALFNQTKLIELLVEKEAKVNARDGEGRSPFLNAVAAGHVDSARILLKLGADIRATDLLMKTCVHIAIENEQLKMLDMLLESRPGTLNLYKADLWDRVPLHYAAKTKDIKILELVLSKDKRLLYRDENQKTPLHLAAESSSSKHVEALARRMSGVNMRDELGRTPLHSAARKGQRKACVTLINMGAEVDSRDNNYRTPLMWSVKRKNIKCALILLDNKASVDLQDMDGDSAFHVACGQGHADIASLLLDRGASLTLRNKQEHTCLDVAAKAGSSDVAMTIVKHRRCVEVENYHTTTGQSAISLLIENIPEAAEVMLNECVDHSQHLNTSDPDYTVTYNFKYLDPGPDVKDSSVRFSAVETMIKNKRERLLLHPLTLKFNEWKWASLGRFVFLFDFVTYLISMILFTIFIVHQRRGQDFRPADHDDKPPNTKLSGEAGKNSKLKPSDIYKKETNFTSTVPHIILVFAILHICKQFFQMYVQRWNYFKYFSNYLTWILHISTALFMVPYVTSPAVLDEWFSSMTDPRFLWILGIVSIFVCYTNMLLFLRRYRLFGTYISMYIEVTKTVIQVMLVFVFIVVGFALVFHVLFMEQTGFHTVHHSILRVLAMMIGELDLGATFIDSIGQRSDKNQNPKNPFPGVAFLFIFLCLFLLTVALMNLLVGLAVGDTETMKKFATIKRLALQIEYHIQVEDSYPTFITRVAYQMVYVEKPNKLSRYHRVMEWLQTRFAEANPESVCEDRVTTELANLREETMKNKKRIKSIIAMLEAQHRLLTRLALNIDPSFELHVPEGTEDTRRTDDTNAPDAKNRASLEAEKESEVLTDDTSVEFAGEKSSNVFLESGL</sequence>
<evidence type="ECO:0000256" key="2">
    <source>
        <dbReference type="ARBA" id="ARBA00022448"/>
    </source>
</evidence>
<reference evidence="17" key="1">
    <citation type="submission" date="2023-01" db="EMBL/GenBank/DDBJ databases">
        <title>Genome assembly of the deep-sea coral Lophelia pertusa.</title>
        <authorList>
            <person name="Herrera S."/>
            <person name="Cordes E."/>
        </authorList>
    </citation>
    <scope>NUCLEOTIDE SEQUENCE</scope>
    <source>
        <strain evidence="17">USNM1676648</strain>
        <tissue evidence="17">Polyp</tissue>
    </source>
</reference>
<feature type="repeat" description="ANK" evidence="12">
    <location>
        <begin position="255"/>
        <end position="287"/>
    </location>
</feature>
<dbReference type="InterPro" id="IPR036770">
    <property type="entry name" value="Ankyrin_rpt-contain_sf"/>
</dbReference>
<dbReference type="PROSITE" id="PS50297">
    <property type="entry name" value="ANK_REP_REGION"/>
    <property type="match status" value="10"/>
</dbReference>
<dbReference type="PANTHER" id="PTHR47143">
    <property type="entry name" value="TRANSIENT RECEPTOR POTENTIAL CATION CHANNEL PROTEIN PAINLESS"/>
    <property type="match status" value="1"/>
</dbReference>
<comment type="caution">
    <text evidence="17">The sequence shown here is derived from an EMBL/GenBank/DDBJ whole genome shotgun (WGS) entry which is preliminary data.</text>
</comment>
<evidence type="ECO:0000259" key="16">
    <source>
        <dbReference type="Pfam" id="PF00520"/>
    </source>
</evidence>
<feature type="compositionally biased region" description="Basic and acidic residues" evidence="14">
    <location>
        <begin position="1115"/>
        <end position="1146"/>
    </location>
</feature>
<evidence type="ECO:0000256" key="13">
    <source>
        <dbReference type="SAM" id="Coils"/>
    </source>
</evidence>
<dbReference type="GO" id="GO:1902495">
    <property type="term" value="C:transmembrane transporter complex"/>
    <property type="evidence" value="ECO:0007669"/>
    <property type="project" value="TreeGrafter"/>
</dbReference>
<feature type="repeat" description="ANK" evidence="12">
    <location>
        <begin position="288"/>
        <end position="320"/>
    </location>
</feature>
<dbReference type="Pfam" id="PF13637">
    <property type="entry name" value="Ank_4"/>
    <property type="match status" value="1"/>
</dbReference>
<dbReference type="Pfam" id="PF00520">
    <property type="entry name" value="Ion_trans"/>
    <property type="match status" value="1"/>
</dbReference>
<evidence type="ECO:0000256" key="11">
    <source>
        <dbReference type="ARBA" id="ARBA00023303"/>
    </source>
</evidence>
<dbReference type="EMBL" id="MU825879">
    <property type="protein sequence ID" value="KAJ7385762.1"/>
    <property type="molecule type" value="Genomic_DNA"/>
</dbReference>
<feature type="repeat" description="ANK" evidence="12">
    <location>
        <begin position="555"/>
        <end position="587"/>
    </location>
</feature>
<keyword evidence="17" id="KW-0675">Receptor</keyword>
<keyword evidence="3" id="KW-0716">Sensory transduction</keyword>
<dbReference type="InterPro" id="IPR005821">
    <property type="entry name" value="Ion_trans_dom"/>
</dbReference>
<keyword evidence="7 12" id="KW-0040">ANK repeat</keyword>
<keyword evidence="6 15" id="KW-1133">Transmembrane helix</keyword>
<feature type="transmembrane region" description="Helical" evidence="15">
    <location>
        <begin position="894"/>
        <end position="916"/>
    </location>
</feature>
<feature type="region of interest" description="Disordered" evidence="14">
    <location>
        <begin position="1115"/>
        <end position="1150"/>
    </location>
</feature>
<feature type="region of interest" description="Disordered" evidence="14">
    <location>
        <begin position="746"/>
        <end position="766"/>
    </location>
</feature>
<evidence type="ECO:0000313" key="18">
    <source>
        <dbReference type="Proteomes" id="UP001163046"/>
    </source>
</evidence>
<gene>
    <name evidence="17" type="primary">TRPA1_9</name>
    <name evidence="17" type="ORF">OS493_013795</name>
</gene>
<feature type="transmembrane region" description="Helical" evidence="15">
    <location>
        <begin position="967"/>
        <end position="992"/>
    </location>
</feature>
<dbReference type="Pfam" id="PF00023">
    <property type="entry name" value="Ank"/>
    <property type="match status" value="2"/>
</dbReference>